<organism evidence="9">
    <name type="scientific">Solanum lycopersicum</name>
    <name type="common">Tomato</name>
    <name type="synonym">Lycopersicon esculentum</name>
    <dbReference type="NCBI Taxonomy" id="4081"/>
    <lineage>
        <taxon>Eukaryota</taxon>
        <taxon>Viridiplantae</taxon>
        <taxon>Streptophyta</taxon>
        <taxon>Embryophyta</taxon>
        <taxon>Tracheophyta</taxon>
        <taxon>Spermatophyta</taxon>
        <taxon>Magnoliopsida</taxon>
        <taxon>eudicotyledons</taxon>
        <taxon>Gunneridae</taxon>
        <taxon>Pentapetalae</taxon>
        <taxon>asterids</taxon>
        <taxon>lamiids</taxon>
        <taxon>Solanales</taxon>
        <taxon>Solanaceae</taxon>
        <taxon>Solanoideae</taxon>
        <taxon>Solaneae</taxon>
        <taxon>Solanum</taxon>
        <taxon>Solanum subgen. Lycopersicon</taxon>
    </lineage>
</organism>
<dbReference type="HOGENOM" id="CLU_062828_3_0_1"/>
<dbReference type="PaxDb" id="4081-Solyc05g014820.1.1"/>
<dbReference type="InterPro" id="IPR032458">
    <property type="entry name" value="Histone_H2A_CS"/>
</dbReference>
<dbReference type="InterPro" id="IPR002119">
    <property type="entry name" value="Histone_H2A"/>
</dbReference>
<comment type="subcellular location">
    <subcellularLocation>
        <location evidence="2">Chromosome</location>
    </subcellularLocation>
    <subcellularLocation>
        <location evidence="1 6">Nucleus</location>
    </subcellularLocation>
</comment>
<dbReference type="GO" id="GO:0046982">
    <property type="term" value="F:protein heterodimerization activity"/>
    <property type="evidence" value="ECO:0007669"/>
    <property type="project" value="InterPro"/>
</dbReference>
<keyword evidence="10" id="KW-1185">Reference proteome</keyword>
<accession>K4BYK0</accession>
<evidence type="ECO:0000256" key="2">
    <source>
        <dbReference type="ARBA" id="ARBA00004286"/>
    </source>
</evidence>
<keyword evidence="6" id="KW-0544">Nucleosome core</keyword>
<dbReference type="PRINTS" id="PR00620">
    <property type="entry name" value="HISTONEH2A"/>
</dbReference>
<keyword evidence="7" id="KW-0472">Membrane</keyword>
<evidence type="ECO:0000256" key="4">
    <source>
        <dbReference type="ARBA" id="ARBA00022454"/>
    </source>
</evidence>
<dbReference type="Gramene" id="Solyc05g014820.1.1">
    <property type="protein sequence ID" value="Solyc05g014820.1.1"/>
    <property type="gene ID" value="Solyc05g014820.1"/>
</dbReference>
<dbReference type="SMART" id="SM00414">
    <property type="entry name" value="H2A"/>
    <property type="match status" value="1"/>
</dbReference>
<dbReference type="STRING" id="4081.K4BYK0"/>
<keyword evidence="5 6" id="KW-0539">Nucleus</keyword>
<evidence type="ECO:0000256" key="5">
    <source>
        <dbReference type="ARBA" id="ARBA00023242"/>
    </source>
</evidence>
<evidence type="ECO:0000313" key="9">
    <source>
        <dbReference type="EnsemblPlants" id="Solyc05g014820.1.1"/>
    </source>
</evidence>
<dbReference type="PROSITE" id="PS00046">
    <property type="entry name" value="HISTONE_H2A"/>
    <property type="match status" value="1"/>
</dbReference>
<dbReference type="AlphaFoldDB" id="K4BYK0"/>
<dbReference type="InterPro" id="IPR032454">
    <property type="entry name" value="Histone_H2A_C"/>
</dbReference>
<dbReference type="GO" id="GO:0005634">
    <property type="term" value="C:nucleus"/>
    <property type="evidence" value="ECO:0000318"/>
    <property type="project" value="GO_Central"/>
</dbReference>
<dbReference type="SUPFAM" id="SSF47113">
    <property type="entry name" value="Histone-fold"/>
    <property type="match status" value="1"/>
</dbReference>
<dbReference type="PANTHER" id="PTHR23430">
    <property type="entry name" value="HISTONE H2A"/>
    <property type="match status" value="1"/>
</dbReference>
<dbReference type="InParanoid" id="K4BYK0"/>
<keyword evidence="6" id="KW-0238">DNA-binding</keyword>
<evidence type="ECO:0000313" key="10">
    <source>
        <dbReference type="Proteomes" id="UP000004994"/>
    </source>
</evidence>
<evidence type="ECO:0000256" key="6">
    <source>
        <dbReference type="RuleBase" id="RU003767"/>
    </source>
</evidence>
<feature type="domain" description="Histone H2A C-terminal" evidence="8">
    <location>
        <begin position="93"/>
        <end position="125"/>
    </location>
</feature>
<dbReference type="eggNOG" id="KOG1756">
    <property type="taxonomic scope" value="Eukaryota"/>
</dbReference>
<dbReference type="SMR" id="K4BYK0"/>
<dbReference type="EnsemblPlants" id="Solyc05g014820.1.1">
    <property type="protein sequence ID" value="Solyc05g014820.1.1"/>
    <property type="gene ID" value="Solyc05g014820.1"/>
</dbReference>
<dbReference type="GO" id="GO:0031507">
    <property type="term" value="P:heterochromatin formation"/>
    <property type="evidence" value="ECO:0000318"/>
    <property type="project" value="GO_Central"/>
</dbReference>
<proteinExistence type="inferred from homology"/>
<keyword evidence="7" id="KW-0812">Transmembrane</keyword>
<evidence type="ECO:0000256" key="3">
    <source>
        <dbReference type="ARBA" id="ARBA00010691"/>
    </source>
</evidence>
<comment type="subunit">
    <text evidence="6">The nucleosome is a histone octamer containing two molecules each of H2A, H2B, H3 and H4 assembled in one H3-H4 heterotetramer and two H2A-H2B heterodimers. The octamer wraps approximately 147 bp of DNA.</text>
</comment>
<keyword evidence="7" id="KW-1133">Transmembrane helix</keyword>
<keyword evidence="4 6" id="KW-0158">Chromosome</keyword>
<dbReference type="InterPro" id="IPR009072">
    <property type="entry name" value="Histone-fold"/>
</dbReference>
<name>K4BYK0_SOLLC</name>
<comment type="similarity">
    <text evidence="3 6">Belongs to the histone H2A family.</text>
</comment>
<feature type="transmembrane region" description="Helical" evidence="7">
    <location>
        <begin position="43"/>
        <end position="64"/>
    </location>
</feature>
<dbReference type="Gene3D" id="1.10.20.10">
    <property type="entry name" value="Histone, subunit A"/>
    <property type="match status" value="1"/>
</dbReference>
<dbReference type="GO" id="GO:0003677">
    <property type="term" value="F:DNA binding"/>
    <property type="evidence" value="ECO:0007669"/>
    <property type="project" value="UniProtKB-KW"/>
</dbReference>
<protein>
    <recommendedName>
        <fullName evidence="6">Histone H2A</fullName>
    </recommendedName>
</protein>
<dbReference type="PhylomeDB" id="K4BYK0"/>
<evidence type="ECO:0000256" key="1">
    <source>
        <dbReference type="ARBA" id="ARBA00004123"/>
    </source>
</evidence>
<reference evidence="9" key="1">
    <citation type="journal article" date="2012" name="Nature">
        <title>The tomato genome sequence provides insights into fleshy fruit evolution.</title>
        <authorList>
            <consortium name="Tomato Genome Consortium"/>
        </authorList>
    </citation>
    <scope>NUCLEOTIDE SEQUENCE [LARGE SCALE GENOMIC DNA]</scope>
    <source>
        <strain evidence="9">cv. Heinz 1706</strain>
    </source>
</reference>
<dbReference type="GO" id="GO:0030527">
    <property type="term" value="F:structural constituent of chromatin"/>
    <property type="evidence" value="ECO:0000318"/>
    <property type="project" value="GO_Central"/>
</dbReference>
<evidence type="ECO:0000259" key="8">
    <source>
        <dbReference type="Pfam" id="PF16211"/>
    </source>
</evidence>
<dbReference type="Pfam" id="PF16211">
    <property type="entry name" value="Histone_H2A_C"/>
    <property type="match status" value="1"/>
</dbReference>
<evidence type="ECO:0000256" key="7">
    <source>
        <dbReference type="SAM" id="Phobius"/>
    </source>
</evidence>
<dbReference type="Proteomes" id="UP000004994">
    <property type="component" value="Chromosome 5"/>
</dbReference>
<dbReference type="GO" id="GO:0000786">
    <property type="term" value="C:nucleosome"/>
    <property type="evidence" value="ECO:0000318"/>
    <property type="project" value="GO_Central"/>
</dbReference>
<reference evidence="9" key="2">
    <citation type="submission" date="2015-06" db="UniProtKB">
        <authorList>
            <consortium name="EnsemblPlants"/>
        </authorList>
    </citation>
    <scope>IDENTIFICATION</scope>
    <source>
        <strain evidence="9">cv. Heinz 1706</strain>
    </source>
</reference>
<sequence>MAGKEKNLGSNAKRRFRRNKAGLKFPVFRIARFLKVGKYDKGVGAGAPVFSLLCLSTLQLRFLNWLELQRGMKKRLVSLQGIFNWLLGLLRKLYKFLRDVTILNGGIIPKIQKNLLPNNKSNTSKVVVAAQEEED</sequence>